<evidence type="ECO:0000256" key="1">
    <source>
        <dbReference type="ARBA" id="ARBA00010945"/>
    </source>
</evidence>
<dbReference type="PANTHER" id="PTHR35369">
    <property type="entry name" value="BLR3025 PROTEIN-RELATED"/>
    <property type="match status" value="1"/>
</dbReference>
<dbReference type="STRING" id="929713.NIASO_05195"/>
<name>W0F087_9BACT</name>
<dbReference type="KEGG" id="nso:NIASO_05195"/>
<keyword evidence="2" id="KW-0227">DNA damage</keyword>
<dbReference type="InterPro" id="IPR043502">
    <property type="entry name" value="DNA/RNA_pol_sf"/>
</dbReference>
<dbReference type="GO" id="GO:0006281">
    <property type="term" value="P:DNA repair"/>
    <property type="evidence" value="ECO:0007669"/>
    <property type="project" value="InterPro"/>
</dbReference>
<evidence type="ECO:0000259" key="3">
    <source>
        <dbReference type="Pfam" id="PF00817"/>
    </source>
</evidence>
<dbReference type="CDD" id="cd03468">
    <property type="entry name" value="PolY_like"/>
    <property type="match status" value="1"/>
</dbReference>
<comment type="similarity">
    <text evidence="1">Belongs to the DNA polymerase type-Y family.</text>
</comment>
<dbReference type="PANTHER" id="PTHR35369:SF2">
    <property type="entry name" value="BLR3025 PROTEIN"/>
    <property type="match status" value="1"/>
</dbReference>
<dbReference type="Pfam" id="PF00817">
    <property type="entry name" value="IMS"/>
    <property type="match status" value="1"/>
</dbReference>
<accession>W0F087</accession>
<dbReference type="InterPro" id="IPR050356">
    <property type="entry name" value="SulA_CellDiv_inhibitor"/>
</dbReference>
<evidence type="ECO:0000313" key="5">
    <source>
        <dbReference type="Proteomes" id="UP000003586"/>
    </source>
</evidence>
<sequence>MARFLSIWFPHLITDSMIRLRPQLRQQDFVLTAEQRGRRVIECASPTAIKKGIMPGMVAADARALLPELQLFNNKPGQEARLLTKLAHWCIRFTPVAAVDLPDGLLLDISGCAHLWGTEAAYLETILAKLKAAGYTARGAIADTVGAAWALARYGAEQWIAPPAAHWQDLLSLPPAALRLEAEVLERMKKLGFCTIGQLDAIPRPVLRRRFGQRLLYRMEQAAGLATEWIEPVTPPVPFQATLPSLEPIRTATGIALALDQLLDKLCLRLAKEEKGLRTALFKGYRIDGNLQQVSIGTNRPVRNKAHLLKLFEQKLDCIAPGLGIELFILEAPVVEHFPAQQEAFWKTLGGDEGIELTNLLDRIAGRMGAACIRRYLPAAHYWPERAQYQAASLTAKAAIGWKTDRPRPVQLLPLPEPISVTAPIPDYPPMLFRYKNEVHRIQKADGPERIEQEWWLEEGLVRDYYVVEDEKGARYWLFRSGRYEEGKPRWYLHGFFA</sequence>
<dbReference type="RefSeq" id="WP_008583029.1">
    <property type="nucleotide sequence ID" value="NZ_CP007035.1"/>
</dbReference>
<dbReference type="OrthoDB" id="625722at2"/>
<proteinExistence type="inferred from homology"/>
<gene>
    <name evidence="4" type="ORF">NIASO_05195</name>
</gene>
<dbReference type="EMBL" id="CP007035">
    <property type="protein sequence ID" value="AHF14746.1"/>
    <property type="molecule type" value="Genomic_DNA"/>
</dbReference>
<keyword evidence="4" id="KW-0808">Transferase</keyword>
<feature type="domain" description="UmuC" evidence="3">
    <location>
        <begin position="13"/>
        <end position="150"/>
    </location>
</feature>
<keyword evidence="5" id="KW-1185">Reference proteome</keyword>
<evidence type="ECO:0000256" key="2">
    <source>
        <dbReference type="ARBA" id="ARBA00022763"/>
    </source>
</evidence>
<dbReference type="InterPro" id="IPR001126">
    <property type="entry name" value="UmuC"/>
</dbReference>
<dbReference type="AlphaFoldDB" id="W0F087"/>
<evidence type="ECO:0000313" key="4">
    <source>
        <dbReference type="EMBL" id="AHF14746.1"/>
    </source>
</evidence>
<organism evidence="4 5">
    <name type="scientific">Niabella soli DSM 19437</name>
    <dbReference type="NCBI Taxonomy" id="929713"/>
    <lineage>
        <taxon>Bacteria</taxon>
        <taxon>Pseudomonadati</taxon>
        <taxon>Bacteroidota</taxon>
        <taxon>Chitinophagia</taxon>
        <taxon>Chitinophagales</taxon>
        <taxon>Chitinophagaceae</taxon>
        <taxon>Niabella</taxon>
    </lineage>
</organism>
<dbReference type="SUPFAM" id="SSF56672">
    <property type="entry name" value="DNA/RNA polymerases"/>
    <property type="match status" value="1"/>
</dbReference>
<dbReference type="Gene3D" id="3.30.70.270">
    <property type="match status" value="1"/>
</dbReference>
<dbReference type="Gene3D" id="3.40.1170.60">
    <property type="match status" value="1"/>
</dbReference>
<dbReference type="eggNOG" id="COG0389">
    <property type="taxonomic scope" value="Bacteria"/>
</dbReference>
<dbReference type="Proteomes" id="UP000003586">
    <property type="component" value="Chromosome"/>
</dbReference>
<dbReference type="InterPro" id="IPR043128">
    <property type="entry name" value="Rev_trsase/Diguanyl_cyclase"/>
</dbReference>
<reference evidence="4 5" key="1">
    <citation type="submission" date="2013-12" db="EMBL/GenBank/DDBJ databases">
        <authorList>
            <consortium name="DOE Joint Genome Institute"/>
            <person name="Eisen J."/>
            <person name="Huntemann M."/>
            <person name="Han J."/>
            <person name="Chen A."/>
            <person name="Kyrpides N."/>
            <person name="Mavromatis K."/>
            <person name="Markowitz V."/>
            <person name="Palaniappan K."/>
            <person name="Ivanova N."/>
            <person name="Schaumberg A."/>
            <person name="Pati A."/>
            <person name="Liolios K."/>
            <person name="Nordberg H.P."/>
            <person name="Cantor M.N."/>
            <person name="Hua S.X."/>
            <person name="Woyke T."/>
        </authorList>
    </citation>
    <scope>NUCLEOTIDE SEQUENCE [LARGE SCALE GENOMIC DNA]</scope>
    <source>
        <strain evidence="5">DSM 19437</strain>
    </source>
</reference>
<dbReference type="HOGENOM" id="CLU_028184_1_1_10"/>
<dbReference type="GO" id="GO:0016740">
    <property type="term" value="F:transferase activity"/>
    <property type="evidence" value="ECO:0007669"/>
    <property type="project" value="UniProtKB-KW"/>
</dbReference>
<protein>
    <submittedName>
        <fullName evidence="4">Nucleotidyltransferase</fullName>
    </submittedName>
</protein>